<dbReference type="PROSITE" id="PS50113">
    <property type="entry name" value="PAC"/>
    <property type="match status" value="1"/>
</dbReference>
<dbReference type="InterPro" id="IPR000160">
    <property type="entry name" value="GGDEF_dom"/>
</dbReference>
<dbReference type="RefSeq" id="WP_210801215.1">
    <property type="nucleotide sequence ID" value="NZ_JAGQDE010000004.1"/>
</dbReference>
<dbReference type="Gene3D" id="3.30.70.270">
    <property type="match status" value="1"/>
</dbReference>
<dbReference type="InterPro" id="IPR001633">
    <property type="entry name" value="EAL_dom"/>
</dbReference>
<evidence type="ECO:0000313" key="8">
    <source>
        <dbReference type="Proteomes" id="UP000678374"/>
    </source>
</evidence>
<dbReference type="SMART" id="SM00091">
    <property type="entry name" value="PAS"/>
    <property type="match status" value="2"/>
</dbReference>
<evidence type="ECO:0000259" key="3">
    <source>
        <dbReference type="PROSITE" id="PS50112"/>
    </source>
</evidence>
<dbReference type="GO" id="GO:0071732">
    <property type="term" value="P:cellular response to nitric oxide"/>
    <property type="evidence" value="ECO:0007669"/>
    <property type="project" value="UniProtKB-ARBA"/>
</dbReference>
<dbReference type="PROSITE" id="PS50112">
    <property type="entry name" value="PAS"/>
    <property type="match status" value="1"/>
</dbReference>
<dbReference type="SMART" id="SM00086">
    <property type="entry name" value="PAC"/>
    <property type="match status" value="2"/>
</dbReference>
<dbReference type="SUPFAM" id="SSF141868">
    <property type="entry name" value="EAL domain-like"/>
    <property type="match status" value="1"/>
</dbReference>
<dbReference type="FunFam" id="3.20.20.450:FF:000001">
    <property type="entry name" value="Cyclic di-GMP phosphodiesterase yahA"/>
    <property type="match status" value="1"/>
</dbReference>
<dbReference type="GO" id="GO:0071111">
    <property type="term" value="F:cyclic-guanylate-specific phosphodiesterase activity"/>
    <property type="evidence" value="ECO:0007669"/>
    <property type="project" value="UniProtKB-EC"/>
</dbReference>
<dbReference type="AlphaFoldDB" id="A0A940YG26"/>
<dbReference type="NCBIfam" id="TIGR00254">
    <property type="entry name" value="GGDEF"/>
    <property type="match status" value="1"/>
</dbReference>
<dbReference type="Pfam" id="PF00989">
    <property type="entry name" value="PAS"/>
    <property type="match status" value="1"/>
</dbReference>
<dbReference type="InterPro" id="IPR000014">
    <property type="entry name" value="PAS"/>
</dbReference>
<proteinExistence type="predicted"/>
<protein>
    <submittedName>
        <fullName evidence="7">EAL domain-containing protein</fullName>
    </submittedName>
</protein>
<dbReference type="SUPFAM" id="SSF55785">
    <property type="entry name" value="PYP-like sensor domain (PAS domain)"/>
    <property type="match status" value="2"/>
</dbReference>
<dbReference type="NCBIfam" id="TIGR00229">
    <property type="entry name" value="sensory_box"/>
    <property type="match status" value="1"/>
</dbReference>
<dbReference type="CDD" id="cd01949">
    <property type="entry name" value="GGDEF"/>
    <property type="match status" value="1"/>
</dbReference>
<dbReference type="PANTHER" id="PTHR44757:SF2">
    <property type="entry name" value="BIOFILM ARCHITECTURE MAINTENANCE PROTEIN MBAA"/>
    <property type="match status" value="1"/>
</dbReference>
<evidence type="ECO:0000256" key="2">
    <source>
        <dbReference type="SAM" id="SignalP"/>
    </source>
</evidence>
<dbReference type="PROSITE" id="PS50883">
    <property type="entry name" value="EAL"/>
    <property type="match status" value="1"/>
</dbReference>
<dbReference type="InterPro" id="IPR035965">
    <property type="entry name" value="PAS-like_dom_sf"/>
</dbReference>
<keyword evidence="8" id="KW-1185">Reference proteome</keyword>
<dbReference type="InterPro" id="IPR000700">
    <property type="entry name" value="PAS-assoc_C"/>
</dbReference>
<dbReference type="Proteomes" id="UP000678374">
    <property type="component" value="Unassembled WGS sequence"/>
</dbReference>
<feature type="domain" description="PAC" evidence="4">
    <location>
        <begin position="264"/>
        <end position="316"/>
    </location>
</feature>
<gene>
    <name evidence="7" type="ORF">KAK06_06995</name>
</gene>
<dbReference type="CDD" id="cd01948">
    <property type="entry name" value="EAL"/>
    <property type="match status" value="1"/>
</dbReference>
<reference evidence="7" key="1">
    <citation type="submission" date="2021-04" db="EMBL/GenBank/DDBJ databases">
        <title>The genome sequence of Ideonella sp. 4Y11.</title>
        <authorList>
            <person name="Liu Y."/>
        </authorList>
    </citation>
    <scope>NUCLEOTIDE SEQUENCE</scope>
    <source>
        <strain evidence="7">4Y11</strain>
    </source>
</reference>
<keyword evidence="2" id="KW-0732">Signal</keyword>
<organism evidence="7 8">
    <name type="scientific">Ideonella aquatica</name>
    <dbReference type="NCBI Taxonomy" id="2824119"/>
    <lineage>
        <taxon>Bacteria</taxon>
        <taxon>Pseudomonadati</taxon>
        <taxon>Pseudomonadota</taxon>
        <taxon>Betaproteobacteria</taxon>
        <taxon>Burkholderiales</taxon>
        <taxon>Sphaerotilaceae</taxon>
        <taxon>Ideonella</taxon>
    </lineage>
</organism>
<accession>A0A940YG26</accession>
<dbReference type="SMART" id="SM00052">
    <property type="entry name" value="EAL"/>
    <property type="match status" value="1"/>
</dbReference>
<sequence length="756" mass="83156">MPPPHRLTPLRQLPRWLALGAACTSAPAWAQASDGAGSGLIGLGLLALGAVAGWGWARRPVRSANLHGEQLMCQAMLEQGPQFIGLMDGSGRLLKVNAAGRTWLDGQEQTSRPLWELPGWREPAAQAQRLQRAVRTALDGQAVRQELRLDSPGQGRREVEIQVRRIHVGAEPAHLLIEARDITMRRQAEDKLMLAAAVFDQAREGIMITDPRGVIVSVNPAFSQITGYDAHEVQGHYPAMLTTALEDPHLHRRIRRQLLRSGHWQGELRSLRKDGELYTAWVSMSRRVDGEGRTTHLICIINDITRTRETEQRMQRQAHYDALTDLPNRHLLLERADAAVAQARRQGQSVAMLVMDLNRFRDINDNFSHTAGDAVLLEMSLRLRNALREGDTVARLGGDEFAVLLPDTDANGAAHVAGKLLEQVAQPFMVMGHELSMTLSVGIAVYPADGPDVEALVRCADTAMYRAKQEGPGRVAFFAEGMQQRSVRQLQLESALRRAVERDELLLHYQPQLAVDTGEVSGIEALVRWKHPELGMVSPGEFIPLAESSGQILAIGEWVMRTAAHQVKAWTAAGLPPITVAVNLSALQFRDPTLPDRVKAILDEADIPASCLELELTESVATGNPAAAMAMMERLHALGVRLSIDDFGTGYSSLNYLKRFPIHTLKIDQSFVRDISTDADDRAIVQAIIQLARALHLSTIAEGVENDEQARFLRAHGCDMVQGYRYCRPIDADAAFAWMMARQPATAGTPADTAAA</sequence>
<dbReference type="CDD" id="cd00130">
    <property type="entry name" value="PAS"/>
    <property type="match status" value="1"/>
</dbReference>
<dbReference type="InterPro" id="IPR001610">
    <property type="entry name" value="PAC"/>
</dbReference>
<dbReference type="Gene3D" id="3.30.450.20">
    <property type="entry name" value="PAS domain"/>
    <property type="match status" value="2"/>
</dbReference>
<name>A0A940YG26_9BURK</name>
<dbReference type="PROSITE" id="PS50887">
    <property type="entry name" value="GGDEF"/>
    <property type="match status" value="1"/>
</dbReference>
<dbReference type="InterPro" id="IPR043128">
    <property type="entry name" value="Rev_trsase/Diguanyl_cyclase"/>
</dbReference>
<dbReference type="InterPro" id="IPR035919">
    <property type="entry name" value="EAL_sf"/>
</dbReference>
<feature type="domain" description="EAL" evidence="5">
    <location>
        <begin position="489"/>
        <end position="743"/>
    </location>
</feature>
<feature type="chain" id="PRO_5037460259" evidence="2">
    <location>
        <begin position="31"/>
        <end position="756"/>
    </location>
</feature>
<dbReference type="InterPro" id="IPR013656">
    <property type="entry name" value="PAS_4"/>
</dbReference>
<feature type="domain" description="GGDEF" evidence="6">
    <location>
        <begin position="348"/>
        <end position="480"/>
    </location>
</feature>
<feature type="domain" description="PAS" evidence="3">
    <location>
        <begin position="198"/>
        <end position="262"/>
    </location>
</feature>
<evidence type="ECO:0000259" key="5">
    <source>
        <dbReference type="PROSITE" id="PS50883"/>
    </source>
</evidence>
<dbReference type="InterPro" id="IPR052155">
    <property type="entry name" value="Biofilm_reg_signaling"/>
</dbReference>
<dbReference type="SUPFAM" id="SSF55073">
    <property type="entry name" value="Nucleotide cyclase"/>
    <property type="match status" value="1"/>
</dbReference>
<dbReference type="SMART" id="SM00267">
    <property type="entry name" value="GGDEF"/>
    <property type="match status" value="1"/>
</dbReference>
<dbReference type="Pfam" id="PF00990">
    <property type="entry name" value="GGDEF"/>
    <property type="match status" value="1"/>
</dbReference>
<comment type="catalytic activity">
    <reaction evidence="1">
        <text>3',3'-c-di-GMP + H2O = 5'-phosphoguanylyl(3'-&gt;5')guanosine + H(+)</text>
        <dbReference type="Rhea" id="RHEA:24902"/>
        <dbReference type="ChEBI" id="CHEBI:15377"/>
        <dbReference type="ChEBI" id="CHEBI:15378"/>
        <dbReference type="ChEBI" id="CHEBI:58754"/>
        <dbReference type="ChEBI" id="CHEBI:58805"/>
        <dbReference type="EC" id="3.1.4.52"/>
    </reaction>
    <physiologicalReaction direction="left-to-right" evidence="1">
        <dbReference type="Rhea" id="RHEA:24903"/>
    </physiologicalReaction>
</comment>
<dbReference type="Pfam" id="PF00563">
    <property type="entry name" value="EAL"/>
    <property type="match status" value="1"/>
</dbReference>
<comment type="caution">
    <text evidence="7">The sequence shown here is derived from an EMBL/GenBank/DDBJ whole genome shotgun (WGS) entry which is preliminary data.</text>
</comment>
<dbReference type="GO" id="GO:0006355">
    <property type="term" value="P:regulation of DNA-templated transcription"/>
    <property type="evidence" value="ECO:0007669"/>
    <property type="project" value="InterPro"/>
</dbReference>
<dbReference type="FunFam" id="3.30.70.270:FF:000001">
    <property type="entry name" value="Diguanylate cyclase domain protein"/>
    <property type="match status" value="1"/>
</dbReference>
<evidence type="ECO:0000313" key="7">
    <source>
        <dbReference type="EMBL" id="MBQ0958704.1"/>
    </source>
</evidence>
<dbReference type="Pfam" id="PF08448">
    <property type="entry name" value="PAS_4"/>
    <property type="match status" value="1"/>
</dbReference>
<feature type="signal peptide" evidence="2">
    <location>
        <begin position="1"/>
        <end position="30"/>
    </location>
</feature>
<dbReference type="Gene3D" id="3.20.20.450">
    <property type="entry name" value="EAL domain"/>
    <property type="match status" value="1"/>
</dbReference>
<evidence type="ECO:0000259" key="4">
    <source>
        <dbReference type="PROSITE" id="PS50113"/>
    </source>
</evidence>
<dbReference type="PANTHER" id="PTHR44757">
    <property type="entry name" value="DIGUANYLATE CYCLASE DGCP"/>
    <property type="match status" value="1"/>
</dbReference>
<evidence type="ECO:0000256" key="1">
    <source>
        <dbReference type="ARBA" id="ARBA00051114"/>
    </source>
</evidence>
<dbReference type="InterPro" id="IPR029787">
    <property type="entry name" value="Nucleotide_cyclase"/>
</dbReference>
<dbReference type="EMBL" id="JAGQDE010000004">
    <property type="protein sequence ID" value="MBQ0958704.1"/>
    <property type="molecule type" value="Genomic_DNA"/>
</dbReference>
<evidence type="ECO:0000259" key="6">
    <source>
        <dbReference type="PROSITE" id="PS50887"/>
    </source>
</evidence>
<dbReference type="InterPro" id="IPR013767">
    <property type="entry name" value="PAS_fold"/>
</dbReference>